<feature type="chain" id="PRO_5023809123" evidence="1">
    <location>
        <begin position="24"/>
        <end position="272"/>
    </location>
</feature>
<accession>A0A5J4NNY2</accession>
<name>A0A5J4NNY2_9TREM</name>
<organism evidence="2 3">
    <name type="scientific">Paragonimus westermani</name>
    <dbReference type="NCBI Taxonomy" id="34504"/>
    <lineage>
        <taxon>Eukaryota</taxon>
        <taxon>Metazoa</taxon>
        <taxon>Spiralia</taxon>
        <taxon>Lophotrochozoa</taxon>
        <taxon>Platyhelminthes</taxon>
        <taxon>Trematoda</taxon>
        <taxon>Digenea</taxon>
        <taxon>Plagiorchiida</taxon>
        <taxon>Troglotremata</taxon>
        <taxon>Troglotrematidae</taxon>
        <taxon>Paragonimus</taxon>
    </lineage>
</organism>
<evidence type="ECO:0000313" key="2">
    <source>
        <dbReference type="EMBL" id="KAA3676940.1"/>
    </source>
</evidence>
<gene>
    <name evidence="2" type="ORF">DEA37_0011815</name>
</gene>
<comment type="caution">
    <text evidence="2">The sequence shown here is derived from an EMBL/GenBank/DDBJ whole genome shotgun (WGS) entry which is preliminary data.</text>
</comment>
<evidence type="ECO:0000313" key="3">
    <source>
        <dbReference type="Proteomes" id="UP000324629"/>
    </source>
</evidence>
<dbReference type="PANTHER" id="PTHR16260:SF3">
    <property type="entry name" value="CHROMOSOME 14 OPEN READING FRAME 119-LIKE-RELATED"/>
    <property type="match status" value="1"/>
</dbReference>
<feature type="signal peptide" evidence="1">
    <location>
        <begin position="1"/>
        <end position="23"/>
    </location>
</feature>
<dbReference type="EMBL" id="QNGE01001736">
    <property type="protein sequence ID" value="KAA3676940.1"/>
    <property type="molecule type" value="Genomic_DNA"/>
</dbReference>
<proteinExistence type="predicted"/>
<evidence type="ECO:0000256" key="1">
    <source>
        <dbReference type="SAM" id="SignalP"/>
    </source>
</evidence>
<dbReference type="PANTHER" id="PTHR16260">
    <property type="entry name" value="SIMILAR TO 1700123O20RIK PROTEIN"/>
    <property type="match status" value="1"/>
</dbReference>
<keyword evidence="3" id="KW-1185">Reference proteome</keyword>
<dbReference type="AlphaFoldDB" id="A0A5J4NNY2"/>
<keyword evidence="1" id="KW-0732">Signal</keyword>
<dbReference type="Proteomes" id="UP000324629">
    <property type="component" value="Unassembled WGS sequence"/>
</dbReference>
<dbReference type="InterPro" id="IPR028019">
    <property type="entry name" value="DUF4508"/>
</dbReference>
<reference evidence="2 3" key="1">
    <citation type="journal article" date="2019" name="Gigascience">
        <title>Whole-genome sequence of the oriental lung fluke Paragonimus westermani.</title>
        <authorList>
            <person name="Oey H."/>
            <person name="Zakrzewski M."/>
            <person name="Narain K."/>
            <person name="Devi K.R."/>
            <person name="Agatsuma T."/>
            <person name="Nawaratna S."/>
            <person name="Gobert G.N."/>
            <person name="Jones M.K."/>
            <person name="Ragan M.A."/>
            <person name="McManus D.P."/>
            <person name="Krause L."/>
        </authorList>
    </citation>
    <scope>NUCLEOTIDE SEQUENCE [LARGE SCALE GENOMIC DNA]</scope>
    <source>
        <strain evidence="2 3">IND2009</strain>
    </source>
</reference>
<dbReference type="Pfam" id="PF14969">
    <property type="entry name" value="DUF4508"/>
    <property type="match status" value="1"/>
</dbReference>
<protein>
    <submittedName>
        <fullName evidence="2">Uncharacterized protein</fullName>
    </submittedName>
</protein>
<sequence length="272" mass="30565">MFKKNTPWHIVTVILESLAGTPGLPAAQITSCAQCSICTGVPQTLLHRSTMCAGNAHTLDRSDAALLMCLFSFSTHLVFNLPNDTGSTNFTRRPSVHKILVTLRNTQYIEVVPIRAHPLQTFVIKHVRLKLDPSYLGKIIQLTNPIEAVCLVTRWFSQWNEWEREIFVYNLSTLEQTDCYLSIEPPISCSDSVSQDDAVDMYLASLIDSGLRLGPDVAGQSTVFECQLRLFHKWYPDWPLEQRCQLAECLKQLQLQFVHSNSSLSSAIPSSP</sequence>